<evidence type="ECO:0000313" key="2">
    <source>
        <dbReference type="Proteomes" id="UP000321306"/>
    </source>
</evidence>
<dbReference type="RefSeq" id="WP_146884231.1">
    <property type="nucleotide sequence ID" value="NZ_BJXB01000008.1"/>
</dbReference>
<keyword evidence="2" id="KW-1185">Reference proteome</keyword>
<accession>A0A511N0R8</accession>
<dbReference type="Proteomes" id="UP000321306">
    <property type="component" value="Unassembled WGS sequence"/>
</dbReference>
<sequence>MRQPRRLTPSPFNKPGAPFILYPAYHMTTILDTQEQVEQVKAKLLEAGYAPEAIAVFSGEAALRHIDQDGRKHGWIARFLRNVQDYVADETQILKKYQQACLQGKHVMYIHAGTPGTKATVRDILRAHGAYETHFFGPYVMEDF</sequence>
<proteinExistence type="predicted"/>
<evidence type="ECO:0000313" key="1">
    <source>
        <dbReference type="EMBL" id="GEM46409.1"/>
    </source>
</evidence>
<dbReference type="OrthoDB" id="66900at2"/>
<comment type="caution">
    <text evidence="1">The sequence shown here is derived from an EMBL/GenBank/DDBJ whole genome shotgun (WGS) entry which is preliminary data.</text>
</comment>
<protein>
    <submittedName>
        <fullName evidence="1">Uncharacterized protein</fullName>
    </submittedName>
</protein>
<name>A0A511N0R8_DEIC1</name>
<dbReference type="AlphaFoldDB" id="A0A511N0R8"/>
<gene>
    <name evidence="1" type="ORF">DC3_20440</name>
</gene>
<organism evidence="1 2">
    <name type="scientific">Deinococcus cellulosilyticus (strain DSM 18568 / NBRC 106333 / KACC 11606 / 5516J-15)</name>
    <dbReference type="NCBI Taxonomy" id="1223518"/>
    <lineage>
        <taxon>Bacteria</taxon>
        <taxon>Thermotogati</taxon>
        <taxon>Deinococcota</taxon>
        <taxon>Deinococci</taxon>
        <taxon>Deinococcales</taxon>
        <taxon>Deinococcaceae</taxon>
        <taxon>Deinococcus</taxon>
    </lineage>
</organism>
<dbReference type="EMBL" id="BJXB01000008">
    <property type="protein sequence ID" value="GEM46409.1"/>
    <property type="molecule type" value="Genomic_DNA"/>
</dbReference>
<reference evidence="1 2" key="1">
    <citation type="submission" date="2019-07" db="EMBL/GenBank/DDBJ databases">
        <title>Whole genome shotgun sequence of Deinococcus cellulosilyticus NBRC 106333.</title>
        <authorList>
            <person name="Hosoyama A."/>
            <person name="Uohara A."/>
            <person name="Ohji S."/>
            <person name="Ichikawa N."/>
        </authorList>
    </citation>
    <scope>NUCLEOTIDE SEQUENCE [LARGE SCALE GENOMIC DNA]</scope>
    <source>
        <strain evidence="1 2">NBRC 106333</strain>
    </source>
</reference>